<keyword evidence="3" id="KW-1185">Reference proteome</keyword>
<reference evidence="2 3" key="1">
    <citation type="journal article" date="2021" name="bioRxiv">
        <title>Chromosome-scale and haplotype-resolved genome assembly of a tetraploid potato cultivar.</title>
        <authorList>
            <person name="Sun H."/>
            <person name="Jiao W.-B."/>
            <person name="Krause K."/>
            <person name="Campoy J.A."/>
            <person name="Goel M."/>
            <person name="Folz-Donahue K."/>
            <person name="Kukat C."/>
            <person name="Huettel B."/>
            <person name="Schneeberger K."/>
        </authorList>
    </citation>
    <scope>NUCLEOTIDE SEQUENCE [LARGE SCALE GENOMIC DNA]</scope>
    <source>
        <strain evidence="2">SolTubOtavaFocal</strain>
        <tissue evidence="2">Leaves</tissue>
    </source>
</reference>
<proteinExistence type="predicted"/>
<dbReference type="PANTHER" id="PTHR33233">
    <property type="entry name" value="ENDONUCLEASE/EXONUCLEASE/PHOSPHATASE"/>
    <property type="match status" value="1"/>
</dbReference>
<dbReference type="EMBL" id="JAIVGD010000003">
    <property type="protein sequence ID" value="KAH0776165.1"/>
    <property type="molecule type" value="Genomic_DNA"/>
</dbReference>
<evidence type="ECO:0000313" key="3">
    <source>
        <dbReference type="Proteomes" id="UP000826656"/>
    </source>
</evidence>
<accession>A0ABQ7W6G2</accession>
<dbReference type="PANTHER" id="PTHR33233:SF17">
    <property type="entry name" value="DUF4283 DOMAIN-CONTAINING PROTEIN"/>
    <property type="match status" value="1"/>
</dbReference>
<feature type="region of interest" description="Disordered" evidence="1">
    <location>
        <begin position="1"/>
        <end position="23"/>
    </location>
</feature>
<organism evidence="2 3">
    <name type="scientific">Solanum tuberosum</name>
    <name type="common">Potato</name>
    <dbReference type="NCBI Taxonomy" id="4113"/>
    <lineage>
        <taxon>Eukaryota</taxon>
        <taxon>Viridiplantae</taxon>
        <taxon>Streptophyta</taxon>
        <taxon>Embryophyta</taxon>
        <taxon>Tracheophyta</taxon>
        <taxon>Spermatophyta</taxon>
        <taxon>Magnoliopsida</taxon>
        <taxon>eudicotyledons</taxon>
        <taxon>Gunneridae</taxon>
        <taxon>Pentapetalae</taxon>
        <taxon>asterids</taxon>
        <taxon>lamiids</taxon>
        <taxon>Solanales</taxon>
        <taxon>Solanaceae</taxon>
        <taxon>Solanoideae</taxon>
        <taxon>Solaneae</taxon>
        <taxon>Solanum</taxon>
    </lineage>
</organism>
<dbReference type="Proteomes" id="UP000826656">
    <property type="component" value="Unassembled WGS sequence"/>
</dbReference>
<comment type="caution">
    <text evidence="2">The sequence shown here is derived from an EMBL/GenBank/DDBJ whole genome shotgun (WGS) entry which is preliminary data.</text>
</comment>
<evidence type="ECO:0000313" key="2">
    <source>
        <dbReference type="EMBL" id="KAH0776165.1"/>
    </source>
</evidence>
<protein>
    <submittedName>
        <fullName evidence="2">Uncharacterized protein</fullName>
    </submittedName>
</protein>
<evidence type="ECO:0000256" key="1">
    <source>
        <dbReference type="SAM" id="MobiDB-lite"/>
    </source>
</evidence>
<gene>
    <name evidence="2" type="ORF">KY290_007576</name>
</gene>
<name>A0ABQ7W6G2_SOLTU</name>
<sequence>MGTSRLAQRSINWSPEDSTPTIDPMVEVTKTPARVLPSNIVPLIIVAPTIQEHNLDKQTGDVQTDPTGKPCVSLFAGNRVASNGMALNYITPEMVNGNIIVKLDEKELEKEEEK</sequence>
<feature type="compositionally biased region" description="Polar residues" evidence="1">
    <location>
        <begin position="1"/>
        <end position="21"/>
    </location>
</feature>